<dbReference type="PANTHER" id="PTHR12821:SF0">
    <property type="entry name" value="BYSTIN"/>
    <property type="match status" value="1"/>
</dbReference>
<name>A0A8H3FFQ3_9LECA</name>
<organism evidence="3 4">
    <name type="scientific">Gomphillus americanus</name>
    <dbReference type="NCBI Taxonomy" id="1940652"/>
    <lineage>
        <taxon>Eukaryota</taxon>
        <taxon>Fungi</taxon>
        <taxon>Dikarya</taxon>
        <taxon>Ascomycota</taxon>
        <taxon>Pezizomycotina</taxon>
        <taxon>Lecanoromycetes</taxon>
        <taxon>OSLEUM clade</taxon>
        <taxon>Ostropomycetidae</taxon>
        <taxon>Ostropales</taxon>
        <taxon>Graphidaceae</taxon>
        <taxon>Gomphilloideae</taxon>
        <taxon>Gomphillus</taxon>
    </lineage>
</organism>
<keyword evidence="4" id="KW-1185">Reference proteome</keyword>
<comment type="caution">
    <text evidence="3">The sequence shown here is derived from an EMBL/GenBank/DDBJ whole genome shotgun (WGS) entry which is preliminary data.</text>
</comment>
<feature type="region of interest" description="Disordered" evidence="2">
    <location>
        <begin position="1"/>
        <end position="113"/>
    </location>
</feature>
<reference evidence="3" key="1">
    <citation type="submission" date="2021-03" db="EMBL/GenBank/DDBJ databases">
        <authorList>
            <person name="Tagirdzhanova G."/>
        </authorList>
    </citation>
    <scope>NUCLEOTIDE SEQUENCE</scope>
</reference>
<feature type="compositionally biased region" description="Acidic residues" evidence="2">
    <location>
        <begin position="102"/>
        <end position="113"/>
    </location>
</feature>
<dbReference type="PANTHER" id="PTHR12821">
    <property type="entry name" value="BYSTIN"/>
    <property type="match status" value="1"/>
</dbReference>
<dbReference type="InterPro" id="IPR007955">
    <property type="entry name" value="Bystin"/>
</dbReference>
<dbReference type="Pfam" id="PF05291">
    <property type="entry name" value="Bystin"/>
    <property type="match status" value="1"/>
</dbReference>
<accession>A0A8H3FFQ3</accession>
<dbReference type="Proteomes" id="UP000664169">
    <property type="component" value="Unassembled WGS sequence"/>
</dbReference>
<dbReference type="AlphaFoldDB" id="A0A8H3FFQ3"/>
<dbReference type="GO" id="GO:0030688">
    <property type="term" value="C:preribosome, small subunit precursor"/>
    <property type="evidence" value="ECO:0007669"/>
    <property type="project" value="TreeGrafter"/>
</dbReference>
<dbReference type="GO" id="GO:0030515">
    <property type="term" value="F:snoRNA binding"/>
    <property type="evidence" value="ECO:0007669"/>
    <property type="project" value="TreeGrafter"/>
</dbReference>
<evidence type="ECO:0000256" key="2">
    <source>
        <dbReference type="SAM" id="MobiDB-lite"/>
    </source>
</evidence>
<comment type="similarity">
    <text evidence="1">Belongs to the bystin family.</text>
</comment>
<proteinExistence type="inferred from homology"/>
<dbReference type="OrthoDB" id="2192561at2759"/>
<dbReference type="GO" id="GO:0005730">
    <property type="term" value="C:nucleolus"/>
    <property type="evidence" value="ECO:0007669"/>
    <property type="project" value="TreeGrafter"/>
</dbReference>
<evidence type="ECO:0008006" key="5">
    <source>
        <dbReference type="Google" id="ProtNLM"/>
    </source>
</evidence>
<evidence type="ECO:0000313" key="4">
    <source>
        <dbReference type="Proteomes" id="UP000664169"/>
    </source>
</evidence>
<dbReference type="GO" id="GO:0006364">
    <property type="term" value="P:rRNA processing"/>
    <property type="evidence" value="ECO:0007669"/>
    <property type="project" value="TreeGrafter"/>
</dbReference>
<evidence type="ECO:0000313" key="3">
    <source>
        <dbReference type="EMBL" id="CAF9922815.1"/>
    </source>
</evidence>
<dbReference type="GO" id="GO:0005737">
    <property type="term" value="C:cytoplasm"/>
    <property type="evidence" value="ECO:0007669"/>
    <property type="project" value="TreeGrafter"/>
</dbReference>
<feature type="compositionally biased region" description="Basic and acidic residues" evidence="2">
    <location>
        <begin position="11"/>
        <end position="21"/>
    </location>
</feature>
<protein>
    <recommendedName>
        <fullName evidence="5">Bystin</fullName>
    </recommendedName>
</protein>
<evidence type="ECO:0000256" key="1">
    <source>
        <dbReference type="ARBA" id="ARBA00007114"/>
    </source>
</evidence>
<sequence>MPAAVAGPSRFRHENPLEKDILATGPLRTKTKKRKAKRDEDDEEAKFIDSRASRKILKIGQELQDEDQAARPLPPSKDPFAFQSRFPEEDQEEGDLEKYEHDDEAWGDEEDEEVEEVEIDGHDLEMFNKFIPAGEEPTLDLDAKGDDKQGTNLADLILRQIAAYEAEQGVDQQTIARDEGLDEAVEIPEKVVEVYTQVGMIMSRYKTGKLPKPFKILPSLEQWEDLIAITRPDSWTANACYEATRIFVSSNKKVVRRFIEMVLLDRVREDIHETGKLNMHLFKSLQKATYKPEGFFKGFLFPLVESGSCTRREAHVVAGVLIRAAIPALHSAAAIMRLTDIAAEQASAATEAGGATNVFIKALLEKGYALPYKVIDNLVFHFLRFRGVNTDAMEDDVNTSKEMKDVKLTVIWHQTLLAFAQRYRNDITEDQREALLDLLIVKGHRDISPEVRRELLQGRGRGVPVVEQTAHLGGDDTMVMDISTAI</sequence>
<gene>
    <name evidence="3" type="ORF">GOMPHAMPRED_002680</name>
</gene>
<dbReference type="EMBL" id="CAJPDQ010000018">
    <property type="protein sequence ID" value="CAF9922815.1"/>
    <property type="molecule type" value="Genomic_DNA"/>
</dbReference>